<dbReference type="Gene3D" id="3.30.70.1900">
    <property type="match status" value="1"/>
</dbReference>
<dbReference type="Proteomes" id="UP000198640">
    <property type="component" value="Unassembled WGS sequence"/>
</dbReference>
<sequence length="319" mass="35454">MFTTYPLARYRFEFEVTRPVRLPEFAGSTLRGVFGRALRQLACVTRAPNCQGCLLQRNCPYPAVFEPPKPEAASLKNIATVPVPYLIEPPEWGIKHYAPGEILTFGFTLIGHAQQHLPLCIMAWQRAFARGVGAGRGTAELLGVNLLSQQDSGQETEMPVYQPGQSLIEHPQYTTLPPQAPLTRITLQFVTPLRLQQNGHALPPARLNAHILLMALVRRISLLAEMHAGKARYNAAEFTAMATATSQISGQHQMSWRDWTRHSSRQQRIMRLGGCVGAWQLSGNLVPFQEALHLGAWLHVGKEACFGLGKYRILANSET</sequence>
<dbReference type="EMBL" id="FNOY01000014">
    <property type="protein sequence ID" value="SDX98617.1"/>
    <property type="molecule type" value="Genomic_DNA"/>
</dbReference>
<keyword evidence="3" id="KW-1185">Reference proteome</keyword>
<protein>
    <submittedName>
        <fullName evidence="2">Uncharacterized conserved protein</fullName>
    </submittedName>
</protein>
<proteinExistence type="predicted"/>
<dbReference type="OrthoDB" id="9787241at2"/>
<dbReference type="InterPro" id="IPR019267">
    <property type="entry name" value="CRISPR-assoc_Cas6_C"/>
</dbReference>
<name>A0A1H3G6D9_9PROT</name>
<dbReference type="RefSeq" id="WP_090412888.1">
    <property type="nucleotide sequence ID" value="NZ_FNOY01000014.1"/>
</dbReference>
<evidence type="ECO:0000313" key="3">
    <source>
        <dbReference type="Proteomes" id="UP000198640"/>
    </source>
</evidence>
<reference evidence="2 3" key="1">
    <citation type="submission" date="2016-10" db="EMBL/GenBank/DDBJ databases">
        <authorList>
            <person name="de Groot N.N."/>
        </authorList>
    </citation>
    <scope>NUCLEOTIDE SEQUENCE [LARGE SCALE GENOMIC DNA]</scope>
    <source>
        <strain evidence="2 3">Nm1</strain>
    </source>
</reference>
<dbReference type="STRING" id="44576.SAMN05421881_101426"/>
<dbReference type="AlphaFoldDB" id="A0A1H3G6D9"/>
<evidence type="ECO:0000259" key="1">
    <source>
        <dbReference type="Pfam" id="PF10040"/>
    </source>
</evidence>
<organism evidence="2 3">
    <name type="scientific">Nitrosomonas halophila</name>
    <dbReference type="NCBI Taxonomy" id="44576"/>
    <lineage>
        <taxon>Bacteria</taxon>
        <taxon>Pseudomonadati</taxon>
        <taxon>Pseudomonadota</taxon>
        <taxon>Betaproteobacteria</taxon>
        <taxon>Nitrosomonadales</taxon>
        <taxon>Nitrosomonadaceae</taxon>
        <taxon>Nitrosomonas</taxon>
    </lineage>
</organism>
<feature type="domain" description="CRISPR-associated protein Cas6 C-terminal" evidence="1">
    <location>
        <begin position="187"/>
        <end position="311"/>
    </location>
</feature>
<accession>A0A1H3G6D9</accession>
<evidence type="ECO:0000313" key="2">
    <source>
        <dbReference type="EMBL" id="SDX98617.1"/>
    </source>
</evidence>
<gene>
    <name evidence="2" type="ORF">SAMN05421881_101426</name>
</gene>
<dbReference type="Pfam" id="PF10040">
    <property type="entry name" value="CRISPR_Cas6"/>
    <property type="match status" value="1"/>
</dbReference>